<feature type="domain" description="Winged helix DNA-binding" evidence="1">
    <location>
        <begin position="17"/>
        <end position="96"/>
    </location>
</feature>
<name>A0AA35UGM3_9PROT</name>
<keyword evidence="3" id="KW-1185">Reference proteome</keyword>
<dbReference type="CDD" id="cd00090">
    <property type="entry name" value="HTH_ARSR"/>
    <property type="match status" value="1"/>
</dbReference>
<evidence type="ECO:0000313" key="3">
    <source>
        <dbReference type="Proteomes" id="UP001176960"/>
    </source>
</evidence>
<dbReference type="PANTHER" id="PTHR37318">
    <property type="entry name" value="BSL7504 PROTEIN"/>
    <property type="match status" value="1"/>
</dbReference>
<dbReference type="InterPro" id="IPR036388">
    <property type="entry name" value="WH-like_DNA-bd_sf"/>
</dbReference>
<accession>A0AA35UGM3</accession>
<dbReference type="PANTHER" id="PTHR37318:SF1">
    <property type="entry name" value="BSL7504 PROTEIN"/>
    <property type="match status" value="1"/>
</dbReference>
<gene>
    <name evidence="2" type="ORF">LMG32879_001752</name>
</gene>
<dbReference type="SUPFAM" id="SSF46785">
    <property type="entry name" value="Winged helix' DNA-binding domain"/>
    <property type="match status" value="1"/>
</dbReference>
<evidence type="ECO:0000259" key="1">
    <source>
        <dbReference type="Pfam" id="PF13601"/>
    </source>
</evidence>
<proteinExistence type="predicted"/>
<dbReference type="AlphaFoldDB" id="A0AA35UGM3"/>
<dbReference type="GO" id="GO:0006355">
    <property type="term" value="P:regulation of DNA-templated transcription"/>
    <property type="evidence" value="ECO:0007669"/>
    <property type="project" value="UniProtKB-ARBA"/>
</dbReference>
<organism evidence="2 3">
    <name type="scientific">Brytella acorum</name>
    <dbReference type="NCBI Taxonomy" id="2959299"/>
    <lineage>
        <taxon>Bacteria</taxon>
        <taxon>Pseudomonadati</taxon>
        <taxon>Pseudomonadota</taxon>
        <taxon>Alphaproteobacteria</taxon>
        <taxon>Acetobacterales</taxon>
        <taxon>Acetobacteraceae</taxon>
        <taxon>Brytella</taxon>
    </lineage>
</organism>
<reference evidence="2" key="1">
    <citation type="submission" date="2023-03" db="EMBL/GenBank/DDBJ databases">
        <authorList>
            <person name="Cleenwerck I."/>
        </authorList>
    </citation>
    <scope>NUCLEOTIDE SEQUENCE</scope>
    <source>
        <strain evidence="2">LMG 32879</strain>
    </source>
</reference>
<dbReference type="Pfam" id="PF13601">
    <property type="entry name" value="HTH_34"/>
    <property type="match status" value="1"/>
</dbReference>
<evidence type="ECO:0000313" key="2">
    <source>
        <dbReference type="EMBL" id="CAI9120912.1"/>
    </source>
</evidence>
<dbReference type="Gene3D" id="1.10.10.10">
    <property type="entry name" value="Winged helix-like DNA-binding domain superfamily/Winged helix DNA-binding domain"/>
    <property type="match status" value="1"/>
</dbReference>
<sequence length="104" mass="11453">MADFVLDDIDDVIHGKVRLGIMAFLSTSGITDFTTLRGHLGVTDGNLSTHLRKLEGAGYVEPSKSFQERRPVTHIALTETGRAAFLGYLETMGKLIGFQQTDQR</sequence>
<comment type="caution">
    <text evidence="2">The sequence shown here is derived from an EMBL/GenBank/DDBJ whole genome shotgun (WGS) entry which is preliminary data.</text>
</comment>
<protein>
    <submittedName>
        <fullName evidence="2">Transcriptional regulator</fullName>
    </submittedName>
</protein>
<dbReference type="Proteomes" id="UP001176960">
    <property type="component" value="Unassembled WGS sequence"/>
</dbReference>
<dbReference type="InterPro" id="IPR027395">
    <property type="entry name" value="WH_DNA-bd_dom"/>
</dbReference>
<dbReference type="EMBL" id="CATKSH010000009">
    <property type="protein sequence ID" value="CAI9120912.1"/>
    <property type="molecule type" value="Genomic_DNA"/>
</dbReference>
<dbReference type="InterPro" id="IPR011991">
    <property type="entry name" value="ArsR-like_HTH"/>
</dbReference>
<dbReference type="RefSeq" id="WP_289841187.1">
    <property type="nucleotide sequence ID" value="NZ_CATKSH010000009.1"/>
</dbReference>
<dbReference type="InterPro" id="IPR036390">
    <property type="entry name" value="WH_DNA-bd_sf"/>
</dbReference>